<organism evidence="3 4">
    <name type="scientific">Parastrongyloides trichosuri</name>
    <name type="common">Possum-specific nematode worm</name>
    <dbReference type="NCBI Taxonomy" id="131310"/>
    <lineage>
        <taxon>Eukaryota</taxon>
        <taxon>Metazoa</taxon>
        <taxon>Ecdysozoa</taxon>
        <taxon>Nematoda</taxon>
        <taxon>Chromadorea</taxon>
        <taxon>Rhabditida</taxon>
        <taxon>Tylenchina</taxon>
        <taxon>Panagrolaimomorpha</taxon>
        <taxon>Strongyloidoidea</taxon>
        <taxon>Strongyloididae</taxon>
        <taxon>Parastrongyloides</taxon>
    </lineage>
</organism>
<dbReference type="Gene3D" id="3.30.420.10">
    <property type="entry name" value="Ribonuclease H-like superfamily/Ribonuclease H"/>
    <property type="match status" value="1"/>
</dbReference>
<dbReference type="PROSITE" id="PS50994">
    <property type="entry name" value="INTEGRASE"/>
    <property type="match status" value="1"/>
</dbReference>
<evidence type="ECO:0000313" key="4">
    <source>
        <dbReference type="WBParaSite" id="PTRK_0001445700.1"/>
    </source>
</evidence>
<dbReference type="WBParaSite" id="PTRK_0001445700.1">
    <property type="protein sequence ID" value="PTRK_0001445700.1"/>
    <property type="gene ID" value="PTRK_0001445700"/>
</dbReference>
<dbReference type="GO" id="GO:0003676">
    <property type="term" value="F:nucleic acid binding"/>
    <property type="evidence" value="ECO:0007669"/>
    <property type="project" value="InterPro"/>
</dbReference>
<dbReference type="GO" id="GO:0015074">
    <property type="term" value="P:DNA integration"/>
    <property type="evidence" value="ECO:0007669"/>
    <property type="project" value="InterPro"/>
</dbReference>
<evidence type="ECO:0000313" key="3">
    <source>
        <dbReference type="Proteomes" id="UP000038045"/>
    </source>
</evidence>
<name>A0A0N4ZZP7_PARTI</name>
<dbReference type="AlphaFoldDB" id="A0A0N4ZZP7"/>
<dbReference type="InterPro" id="IPR050951">
    <property type="entry name" value="Retrovirus_Pol_polyprotein"/>
</dbReference>
<dbReference type="STRING" id="131310.A0A0N4ZZP7"/>
<feature type="region of interest" description="Disordered" evidence="1">
    <location>
        <begin position="48"/>
        <end position="85"/>
    </location>
</feature>
<evidence type="ECO:0000256" key="1">
    <source>
        <dbReference type="SAM" id="MobiDB-lite"/>
    </source>
</evidence>
<reference evidence="4" key="1">
    <citation type="submission" date="2017-02" db="UniProtKB">
        <authorList>
            <consortium name="WormBaseParasite"/>
        </authorList>
    </citation>
    <scope>IDENTIFICATION</scope>
</reference>
<dbReference type="PANTHER" id="PTHR37984:SF5">
    <property type="entry name" value="PROTEIN NYNRIN-LIKE"/>
    <property type="match status" value="1"/>
</dbReference>
<feature type="region of interest" description="Disordered" evidence="1">
    <location>
        <begin position="1"/>
        <end position="30"/>
    </location>
</feature>
<dbReference type="InterPro" id="IPR001584">
    <property type="entry name" value="Integrase_cat-core"/>
</dbReference>
<accession>A0A0N4ZZP7</accession>
<dbReference type="SUPFAM" id="SSF53098">
    <property type="entry name" value="Ribonuclease H-like"/>
    <property type="match status" value="1"/>
</dbReference>
<dbReference type="Proteomes" id="UP000038045">
    <property type="component" value="Unplaced"/>
</dbReference>
<dbReference type="InterPro" id="IPR012337">
    <property type="entry name" value="RNaseH-like_sf"/>
</dbReference>
<keyword evidence="3" id="KW-1185">Reference proteome</keyword>
<feature type="domain" description="Integrase catalytic" evidence="2">
    <location>
        <begin position="232"/>
        <end position="386"/>
    </location>
</feature>
<evidence type="ECO:0000259" key="2">
    <source>
        <dbReference type="PROSITE" id="PS50994"/>
    </source>
</evidence>
<protein>
    <submittedName>
        <fullName evidence="4">Integrase catalytic domain-containing protein</fullName>
    </submittedName>
</protein>
<dbReference type="PANTHER" id="PTHR37984">
    <property type="entry name" value="PROTEIN CBG26694"/>
    <property type="match status" value="1"/>
</dbReference>
<proteinExistence type="predicted"/>
<dbReference type="InterPro" id="IPR036397">
    <property type="entry name" value="RNaseH_sf"/>
</dbReference>
<sequence>MHNFAMFPRRSTSVPEKASKHVGQHSQQHHQPMLPGLLALFTNQGEKYKPLVPHRGSDGMNSPTVPPHSKRQTDTSNTAPSVPPLSAEIIGDEMKEEQRIILNKNPRLYSELHLAQVERAAQALKDLREDAEIVTPNERFSQNNLAIDNSHYGFTDFYNKTLERLERLITIGFEYPIVDGFAARYIRDLIPKHSHIVSARNSAISAKSIVENGRFRYNFTLSKILADIKKIIEELDFADFESDKAKPPRNDALDVSIHTVKFEDNASNTKQNHFKNNQSTTLTQLIKCFSTFGFPKTLRTDGGSGFIGHKIQHYLKTLNITHYVSASHNHTSNVFAERFNRTIRESIRAQTDSSYTDTVYALTYAYNRTKHTSTGHQPAYFILNTADRLVTKFPLITT</sequence>